<name>A0ABM7T643_9CLOT</name>
<dbReference type="PANTHER" id="PTHR37694:SF1">
    <property type="entry name" value="SLR8022 PROTEIN"/>
    <property type="match status" value="1"/>
</dbReference>
<dbReference type="InterPro" id="IPR014710">
    <property type="entry name" value="RmlC-like_jellyroll"/>
</dbReference>
<evidence type="ECO:0000313" key="1">
    <source>
        <dbReference type="EMBL" id="BCZ46455.1"/>
    </source>
</evidence>
<gene>
    <name evidence="1" type="ORF">psyc5s11_25220</name>
</gene>
<dbReference type="RefSeq" id="WP_224037931.1">
    <property type="nucleotide sequence ID" value="NZ_AP024849.1"/>
</dbReference>
<sequence length="114" mass="12379">MAKPKTTVEEIFVKVLALKEDVNYAVGQVVSKILVQTQNVIITLFSFDKAEEISAHSAPGDAFVYVSESEVTITIGDNDPVIVIEGNFIVMIANITHGLVATEKFKMLLVVVKG</sequence>
<organism evidence="1 2">
    <name type="scientific">Clostridium gelidum</name>
    <dbReference type="NCBI Taxonomy" id="704125"/>
    <lineage>
        <taxon>Bacteria</taxon>
        <taxon>Bacillati</taxon>
        <taxon>Bacillota</taxon>
        <taxon>Clostridia</taxon>
        <taxon>Eubacteriales</taxon>
        <taxon>Clostridiaceae</taxon>
        <taxon>Clostridium</taxon>
    </lineage>
</organism>
<dbReference type="EMBL" id="AP024849">
    <property type="protein sequence ID" value="BCZ46455.1"/>
    <property type="molecule type" value="Genomic_DNA"/>
</dbReference>
<reference evidence="2" key="1">
    <citation type="submission" date="2021-07" db="EMBL/GenBank/DDBJ databases">
        <title>Complete genome sequencing of a Clostridium isolate.</title>
        <authorList>
            <person name="Ueki A."/>
            <person name="Tonouchi A."/>
        </authorList>
    </citation>
    <scope>NUCLEOTIDE SEQUENCE [LARGE SCALE GENOMIC DNA]</scope>
    <source>
        <strain evidence="2">C5S11</strain>
    </source>
</reference>
<protein>
    <submittedName>
        <fullName evidence="1">Cupin</fullName>
    </submittedName>
</protein>
<dbReference type="SUPFAM" id="SSF51182">
    <property type="entry name" value="RmlC-like cupins"/>
    <property type="match status" value="1"/>
</dbReference>
<dbReference type="CDD" id="cd02230">
    <property type="entry name" value="cupin_HP0902-like"/>
    <property type="match status" value="1"/>
</dbReference>
<keyword evidence="2" id="KW-1185">Reference proteome</keyword>
<dbReference type="PANTHER" id="PTHR37694">
    <property type="entry name" value="SLR8022 PROTEIN"/>
    <property type="match status" value="1"/>
</dbReference>
<dbReference type="InterPro" id="IPR011051">
    <property type="entry name" value="RmlC_Cupin_sf"/>
</dbReference>
<accession>A0ABM7T643</accession>
<dbReference type="Proteomes" id="UP000824633">
    <property type="component" value="Chromosome"/>
</dbReference>
<dbReference type="Gene3D" id="2.60.120.10">
    <property type="entry name" value="Jelly Rolls"/>
    <property type="match status" value="1"/>
</dbReference>
<evidence type="ECO:0000313" key="2">
    <source>
        <dbReference type="Proteomes" id="UP000824633"/>
    </source>
</evidence>
<proteinExistence type="predicted"/>